<evidence type="ECO:0000313" key="2">
    <source>
        <dbReference type="Proteomes" id="UP001163105"/>
    </source>
</evidence>
<dbReference type="Proteomes" id="UP001163105">
    <property type="component" value="Unassembled WGS sequence"/>
</dbReference>
<evidence type="ECO:0000313" key="1">
    <source>
        <dbReference type="EMBL" id="KAJ6436587.1"/>
    </source>
</evidence>
<dbReference type="GO" id="GO:0004497">
    <property type="term" value="F:monooxygenase activity"/>
    <property type="evidence" value="ECO:0007669"/>
    <property type="project" value="InterPro"/>
</dbReference>
<sequence>MAICLITYHLLKDPTVHRKVRTELLSAASDPSDVPSWTALEKLPYFKAVVLEGLRLMYQTVFGIDVPCRDVEPRFLFKNAPWKAIRDRISRELK</sequence>
<dbReference type="InterPro" id="IPR036396">
    <property type="entry name" value="Cyt_P450_sf"/>
</dbReference>
<dbReference type="SUPFAM" id="SSF48264">
    <property type="entry name" value="Cytochrome P450"/>
    <property type="match status" value="1"/>
</dbReference>
<comment type="caution">
    <text evidence="1">The sequence shown here is derived from an EMBL/GenBank/DDBJ whole genome shotgun (WGS) entry which is preliminary data.</text>
</comment>
<dbReference type="Pfam" id="PF00067">
    <property type="entry name" value="p450"/>
    <property type="match status" value="1"/>
</dbReference>
<protein>
    <submittedName>
        <fullName evidence="1">Uncharacterized protein</fullName>
    </submittedName>
</protein>
<keyword evidence="2" id="KW-1185">Reference proteome</keyword>
<name>A0AB34FCK3_9HYPO</name>
<dbReference type="GO" id="GO:0020037">
    <property type="term" value="F:heme binding"/>
    <property type="evidence" value="ECO:0007669"/>
    <property type="project" value="InterPro"/>
</dbReference>
<dbReference type="GO" id="GO:0016705">
    <property type="term" value="F:oxidoreductase activity, acting on paired donors, with incorporation or reduction of molecular oxygen"/>
    <property type="evidence" value="ECO:0007669"/>
    <property type="project" value="InterPro"/>
</dbReference>
<accession>A0AB34FCK3</accession>
<dbReference type="GO" id="GO:0005506">
    <property type="term" value="F:iron ion binding"/>
    <property type="evidence" value="ECO:0007669"/>
    <property type="project" value="InterPro"/>
</dbReference>
<dbReference type="InterPro" id="IPR001128">
    <property type="entry name" value="Cyt_P450"/>
</dbReference>
<proteinExistence type="predicted"/>
<gene>
    <name evidence="1" type="ORF">O9K51_10829</name>
</gene>
<dbReference type="EMBL" id="JAQHRD010000019">
    <property type="protein sequence ID" value="KAJ6436587.1"/>
    <property type="molecule type" value="Genomic_DNA"/>
</dbReference>
<dbReference type="Gene3D" id="1.10.630.10">
    <property type="entry name" value="Cytochrome P450"/>
    <property type="match status" value="1"/>
</dbReference>
<dbReference type="AlphaFoldDB" id="A0AB34FCK3"/>
<organism evidence="1 2">
    <name type="scientific">Purpureocillium lavendulum</name>
    <dbReference type="NCBI Taxonomy" id="1247861"/>
    <lineage>
        <taxon>Eukaryota</taxon>
        <taxon>Fungi</taxon>
        <taxon>Dikarya</taxon>
        <taxon>Ascomycota</taxon>
        <taxon>Pezizomycotina</taxon>
        <taxon>Sordariomycetes</taxon>
        <taxon>Hypocreomycetidae</taxon>
        <taxon>Hypocreales</taxon>
        <taxon>Ophiocordycipitaceae</taxon>
        <taxon>Purpureocillium</taxon>
    </lineage>
</organism>
<reference evidence="1" key="1">
    <citation type="submission" date="2023-01" db="EMBL/GenBank/DDBJ databases">
        <title>The growth and conidiation of Purpureocillium lavendulum are regulated by nitrogen source and histone H3K14 acetylation.</title>
        <authorList>
            <person name="Tang P."/>
            <person name="Han J."/>
            <person name="Zhang C."/>
            <person name="Tang P."/>
            <person name="Qi F."/>
            <person name="Zhang K."/>
            <person name="Liang L."/>
        </authorList>
    </citation>
    <scope>NUCLEOTIDE SEQUENCE</scope>
    <source>
        <strain evidence="1">YMF1.00683</strain>
    </source>
</reference>